<name>A0ABY4E6B8_9NEIS</name>
<dbReference type="EMBL" id="CP091511">
    <property type="protein sequence ID" value="UOO90435.1"/>
    <property type="molecule type" value="Genomic_DNA"/>
</dbReference>
<sequence length="135" mass="15408">MTTILLDFDGTCVAHEYPYVGDDIGAQQVLHDLVANGHQLILFTMRSPINYLDFALAWFEENRIPLYGIQSHPEQKTWTASPKAYGQLIIDDTMLGAKLVDGRYLNWQWTAEMLCERGLITPAQLAAYDFSLYVY</sequence>
<organism evidence="1 2">
    <name type="scientific">Vitreoscilla massiliensis</name>
    <dbReference type="NCBI Taxonomy" id="1689272"/>
    <lineage>
        <taxon>Bacteria</taxon>
        <taxon>Pseudomonadati</taxon>
        <taxon>Pseudomonadota</taxon>
        <taxon>Betaproteobacteria</taxon>
        <taxon>Neisseriales</taxon>
        <taxon>Neisseriaceae</taxon>
        <taxon>Vitreoscilla</taxon>
    </lineage>
</organism>
<reference evidence="1 2" key="1">
    <citation type="journal article" date="2022" name="Res Sq">
        <title>Evolution of multicellular longitudinally dividing oral cavity symbionts (Neisseriaceae).</title>
        <authorList>
            <person name="Nyongesa S."/>
            <person name="Weber P."/>
            <person name="Bernet E."/>
            <person name="Pullido F."/>
            <person name="Nieckarz M."/>
            <person name="Delaby M."/>
            <person name="Nieves C."/>
            <person name="Viehboeck T."/>
            <person name="Krause N."/>
            <person name="Rivera-Millot A."/>
            <person name="Nakamura A."/>
            <person name="Vischer N."/>
            <person name="VanNieuwenhze M."/>
            <person name="Brun Y."/>
            <person name="Cava F."/>
            <person name="Bulgheresi S."/>
            <person name="Veyrier F."/>
        </authorList>
    </citation>
    <scope>NUCLEOTIDE SEQUENCE [LARGE SCALE GENOMIC DNA]</scope>
    <source>
        <strain evidence="1 2">SN4</strain>
    </source>
</reference>
<protein>
    <recommendedName>
        <fullName evidence="3">Hydrolase</fullName>
    </recommendedName>
</protein>
<keyword evidence="2" id="KW-1185">Reference proteome</keyword>
<accession>A0ABY4E6B8</accession>
<dbReference type="InterPro" id="IPR036412">
    <property type="entry name" value="HAD-like_sf"/>
</dbReference>
<dbReference type="SUPFAM" id="SSF56784">
    <property type="entry name" value="HAD-like"/>
    <property type="match status" value="1"/>
</dbReference>
<dbReference type="InterPro" id="IPR023214">
    <property type="entry name" value="HAD_sf"/>
</dbReference>
<proteinExistence type="predicted"/>
<evidence type="ECO:0000313" key="2">
    <source>
        <dbReference type="Proteomes" id="UP000832011"/>
    </source>
</evidence>
<dbReference type="RefSeq" id="WP_058355687.1">
    <property type="nucleotide sequence ID" value="NZ_CABKVG010000008.1"/>
</dbReference>
<evidence type="ECO:0000313" key="1">
    <source>
        <dbReference type="EMBL" id="UOO90435.1"/>
    </source>
</evidence>
<dbReference type="Proteomes" id="UP000832011">
    <property type="component" value="Chromosome"/>
</dbReference>
<dbReference type="Gene3D" id="3.40.50.1000">
    <property type="entry name" value="HAD superfamily/HAD-like"/>
    <property type="match status" value="1"/>
</dbReference>
<gene>
    <name evidence="1" type="ORF">LVJ82_05510</name>
</gene>
<evidence type="ECO:0008006" key="3">
    <source>
        <dbReference type="Google" id="ProtNLM"/>
    </source>
</evidence>